<dbReference type="STRING" id="49390.A0A068VIW1"/>
<dbReference type="SUPFAM" id="SSF51445">
    <property type="entry name" value="(Trans)glycosidases"/>
    <property type="match status" value="1"/>
</dbReference>
<proteinExistence type="inferred from homology"/>
<dbReference type="PANTHER" id="PTHR31352">
    <property type="entry name" value="BETA-AMYLASE 1, CHLOROPLASTIC"/>
    <property type="match status" value="1"/>
</dbReference>
<reference evidence="6" key="1">
    <citation type="journal article" date="2014" name="Science">
        <title>The coffee genome provides insight into the convergent evolution of caffeine biosynthesis.</title>
        <authorList>
            <person name="Denoeud F."/>
            <person name="Carretero-Paulet L."/>
            <person name="Dereeper A."/>
            <person name="Droc G."/>
            <person name="Guyot R."/>
            <person name="Pietrella M."/>
            <person name="Zheng C."/>
            <person name="Alberti A."/>
            <person name="Anthony F."/>
            <person name="Aprea G."/>
            <person name="Aury J.M."/>
            <person name="Bento P."/>
            <person name="Bernard M."/>
            <person name="Bocs S."/>
            <person name="Campa C."/>
            <person name="Cenci A."/>
            <person name="Combes M.C."/>
            <person name="Crouzillat D."/>
            <person name="Da Silva C."/>
            <person name="Daddiego L."/>
            <person name="De Bellis F."/>
            <person name="Dussert S."/>
            <person name="Garsmeur O."/>
            <person name="Gayraud T."/>
            <person name="Guignon V."/>
            <person name="Jahn K."/>
            <person name="Jamilloux V."/>
            <person name="Joet T."/>
            <person name="Labadie K."/>
            <person name="Lan T."/>
            <person name="Leclercq J."/>
            <person name="Lepelley M."/>
            <person name="Leroy T."/>
            <person name="Li L.T."/>
            <person name="Librado P."/>
            <person name="Lopez L."/>
            <person name="Munoz A."/>
            <person name="Noel B."/>
            <person name="Pallavicini A."/>
            <person name="Perrotta G."/>
            <person name="Poncet V."/>
            <person name="Pot D."/>
            <person name="Priyono X."/>
            <person name="Rigoreau M."/>
            <person name="Rouard M."/>
            <person name="Rozas J."/>
            <person name="Tranchant-Dubreuil C."/>
            <person name="VanBuren R."/>
            <person name="Zhang Q."/>
            <person name="Andrade A.C."/>
            <person name="Argout X."/>
            <person name="Bertrand B."/>
            <person name="de Kochko A."/>
            <person name="Graziosi G."/>
            <person name="Henry R.J."/>
            <person name="Jayarama X."/>
            <person name="Ming R."/>
            <person name="Nagai C."/>
            <person name="Rounsley S."/>
            <person name="Sankoff D."/>
            <person name="Giuliano G."/>
            <person name="Albert V.A."/>
            <person name="Wincker P."/>
            <person name="Lashermes P."/>
        </authorList>
    </citation>
    <scope>NUCLEOTIDE SEQUENCE [LARGE SCALE GENOMIC DNA]</scope>
    <source>
        <strain evidence="6">cv. DH200-94</strain>
    </source>
</reference>
<dbReference type="Gene3D" id="3.20.20.80">
    <property type="entry name" value="Glycosidases"/>
    <property type="match status" value="1"/>
</dbReference>
<keyword evidence="6" id="KW-1185">Reference proteome</keyword>
<organism evidence="5 6">
    <name type="scientific">Coffea canephora</name>
    <name type="common">Robusta coffee</name>
    <dbReference type="NCBI Taxonomy" id="49390"/>
    <lineage>
        <taxon>Eukaryota</taxon>
        <taxon>Viridiplantae</taxon>
        <taxon>Streptophyta</taxon>
        <taxon>Embryophyta</taxon>
        <taxon>Tracheophyta</taxon>
        <taxon>Spermatophyta</taxon>
        <taxon>Magnoliopsida</taxon>
        <taxon>eudicotyledons</taxon>
        <taxon>Gunneridae</taxon>
        <taxon>Pentapetalae</taxon>
        <taxon>asterids</taxon>
        <taxon>lamiids</taxon>
        <taxon>Gentianales</taxon>
        <taxon>Rubiaceae</taxon>
        <taxon>Ixoroideae</taxon>
        <taxon>Gardenieae complex</taxon>
        <taxon>Bertiereae - Coffeeae clade</taxon>
        <taxon>Coffeeae</taxon>
        <taxon>Coffea</taxon>
    </lineage>
</organism>
<dbReference type="GO" id="GO:0016161">
    <property type="term" value="F:beta-amylase activity"/>
    <property type="evidence" value="ECO:0007669"/>
    <property type="project" value="UniProtKB-EC"/>
</dbReference>
<dbReference type="PANTHER" id="PTHR31352:SF40">
    <property type="entry name" value="BETA-AMYLASE 6"/>
    <property type="match status" value="1"/>
</dbReference>
<dbReference type="Proteomes" id="UP000295252">
    <property type="component" value="Unassembled WGS sequence"/>
</dbReference>
<dbReference type="OMA" id="YMNSFRE"/>
<evidence type="ECO:0000313" key="6">
    <source>
        <dbReference type="Proteomes" id="UP000295252"/>
    </source>
</evidence>
<keyword evidence="2 4" id="KW-0119">Carbohydrate metabolism</keyword>
<evidence type="ECO:0000256" key="2">
    <source>
        <dbReference type="ARBA" id="ARBA00023277"/>
    </source>
</evidence>
<accession>A0A068VIW1</accession>
<dbReference type="GO" id="GO:0000272">
    <property type="term" value="P:polysaccharide catabolic process"/>
    <property type="evidence" value="ECO:0007669"/>
    <property type="project" value="UniProtKB-KW"/>
</dbReference>
<dbReference type="InterPro" id="IPR017853">
    <property type="entry name" value="GH"/>
</dbReference>
<name>A0A068VIW1_COFCA</name>
<dbReference type="PhylomeDB" id="A0A068VIW1"/>
<comment type="similarity">
    <text evidence="1 4">Belongs to the glycosyl hydrolase 14 family.</text>
</comment>
<keyword evidence="3 4" id="KW-0624">Polysaccharide degradation</keyword>
<evidence type="ECO:0000256" key="4">
    <source>
        <dbReference type="RuleBase" id="RU000509"/>
    </source>
</evidence>
<keyword evidence="4" id="KW-0326">Glycosidase</keyword>
<dbReference type="EC" id="3.2.1.2" evidence="4"/>
<evidence type="ECO:0000256" key="3">
    <source>
        <dbReference type="ARBA" id="ARBA00023326"/>
    </source>
</evidence>
<evidence type="ECO:0000313" key="5">
    <source>
        <dbReference type="EMBL" id="CDP20529.1"/>
    </source>
</evidence>
<dbReference type="InterPro" id="IPR001554">
    <property type="entry name" value="Glyco_hydro_14"/>
</dbReference>
<dbReference type="EMBL" id="HG740411">
    <property type="protein sequence ID" value="CDP20529.1"/>
    <property type="molecule type" value="Genomic_DNA"/>
</dbReference>
<comment type="catalytic activity">
    <reaction evidence="4">
        <text>Hydrolysis of (1-&gt;4)-alpha-D-glucosidic linkages in polysaccharides so as to remove successive maltose units from the non-reducing ends of the chains.</text>
        <dbReference type="EC" id="3.2.1.2"/>
    </reaction>
</comment>
<sequence length="203" mass="23186">MYQFMSCSSYMLFQQTMLSQTKKSLRKFYTNQSGTRNKECLSLGVDNLSLFEGRTAMYSDYMNSFRENMSDFLEAGTIIDIEVGLGPAGKLSYPSYVKTQGWKFPGIGEFQCYDKYLRADLKEHAKKAGYPEWDVPDNAGTYNDTPENTGFFGPDRIYLSDYRNSFLTWYSNNLLKHGDHILEEANKAFLGCKDKLAAKANAQ</sequence>
<dbReference type="Gramene" id="CDP20529">
    <property type="protein sequence ID" value="CDP20529"/>
    <property type="gene ID" value="GSCOC_T00011841001"/>
</dbReference>
<dbReference type="Pfam" id="PF01373">
    <property type="entry name" value="Glyco_hydro_14"/>
    <property type="match status" value="1"/>
</dbReference>
<dbReference type="PRINTS" id="PR00750">
    <property type="entry name" value="BETAAMYLASE"/>
</dbReference>
<gene>
    <name evidence="5" type="ORF">GSCOC_T00011841001</name>
</gene>
<dbReference type="InParanoid" id="A0A068VIW1"/>
<evidence type="ECO:0000256" key="1">
    <source>
        <dbReference type="ARBA" id="ARBA00005652"/>
    </source>
</evidence>
<protein>
    <recommendedName>
        <fullName evidence="4">Beta-amylase</fullName>
        <ecNumber evidence="4">3.2.1.2</ecNumber>
    </recommendedName>
</protein>
<keyword evidence="4" id="KW-0378">Hydrolase</keyword>
<dbReference type="AlphaFoldDB" id="A0A068VIW1"/>